<keyword evidence="6" id="KW-1185">Reference proteome</keyword>
<dbReference type="PANTHER" id="PTHR47354">
    <property type="entry name" value="NADH OXIDOREDUCTASE HCR"/>
    <property type="match status" value="1"/>
</dbReference>
<evidence type="ECO:0000256" key="1">
    <source>
        <dbReference type="ARBA" id="ARBA00001974"/>
    </source>
</evidence>
<dbReference type="GO" id="GO:0051537">
    <property type="term" value="F:2 iron, 2 sulfur cluster binding"/>
    <property type="evidence" value="ECO:0007669"/>
    <property type="project" value="UniProtKB-KW"/>
</dbReference>
<dbReference type="PROSITE" id="PS51384">
    <property type="entry name" value="FAD_FR"/>
    <property type="match status" value="1"/>
</dbReference>
<dbReference type="Pfam" id="PF00970">
    <property type="entry name" value="FAD_binding_6"/>
    <property type="match status" value="1"/>
</dbReference>
<organism evidence="5 6">
    <name type="scientific">Candidatus Accumulibacter cognatus</name>
    <dbReference type="NCBI Taxonomy" id="2954383"/>
    <lineage>
        <taxon>Bacteria</taxon>
        <taxon>Pseudomonadati</taxon>
        <taxon>Pseudomonadota</taxon>
        <taxon>Betaproteobacteria</taxon>
        <taxon>Candidatus Accumulibacter</taxon>
    </lineage>
</organism>
<dbReference type="InterPro" id="IPR039261">
    <property type="entry name" value="FNR_nucleotide-bd"/>
</dbReference>
<evidence type="ECO:0000256" key="2">
    <source>
        <dbReference type="ARBA" id="ARBA00022714"/>
    </source>
</evidence>
<comment type="cofactor">
    <cofactor evidence="1">
        <name>FAD</name>
        <dbReference type="ChEBI" id="CHEBI:57692"/>
    </cofactor>
</comment>
<comment type="caution">
    <text evidence="5">The sequence shown here is derived from an EMBL/GenBank/DDBJ whole genome shotgun (WGS) entry which is preliminary data.</text>
</comment>
<dbReference type="Gene3D" id="3.40.50.80">
    <property type="entry name" value="Nucleotide-binding domain of ferredoxin-NADP reductase (FNR) module"/>
    <property type="match status" value="1"/>
</dbReference>
<evidence type="ECO:0000259" key="4">
    <source>
        <dbReference type="PROSITE" id="PS51384"/>
    </source>
</evidence>
<dbReference type="InterPro" id="IPR012675">
    <property type="entry name" value="Beta-grasp_dom_sf"/>
</dbReference>
<dbReference type="Gene3D" id="2.40.30.10">
    <property type="entry name" value="Translation factors"/>
    <property type="match status" value="1"/>
</dbReference>
<dbReference type="InterPro" id="IPR001041">
    <property type="entry name" value="2Fe-2S_ferredoxin-type"/>
</dbReference>
<protein>
    <submittedName>
        <fullName evidence="5">Phenol hydroxylase P5 protein</fullName>
        <ecNumber evidence="5">1.14.13.7</ecNumber>
    </submittedName>
</protein>
<feature type="domain" description="FAD-binding FR-type" evidence="4">
    <location>
        <begin position="104"/>
        <end position="205"/>
    </location>
</feature>
<dbReference type="SUPFAM" id="SSF52343">
    <property type="entry name" value="Ferredoxin reductase-like, C-terminal NADP-linked domain"/>
    <property type="match status" value="1"/>
</dbReference>
<dbReference type="CDD" id="cd00207">
    <property type="entry name" value="fer2"/>
    <property type="match status" value="1"/>
</dbReference>
<keyword evidence="2" id="KW-0411">Iron-sulfur</keyword>
<dbReference type="InterPro" id="IPR001433">
    <property type="entry name" value="OxRdtase_FAD/NAD-bd"/>
</dbReference>
<keyword evidence="5" id="KW-0560">Oxidoreductase</keyword>
<dbReference type="PANTHER" id="PTHR47354:SF5">
    <property type="entry name" value="PROTEIN RFBI"/>
    <property type="match status" value="1"/>
</dbReference>
<dbReference type="Gene3D" id="3.10.20.30">
    <property type="match status" value="1"/>
</dbReference>
<dbReference type="AlphaFoldDB" id="A0A080MBJ0"/>
<dbReference type="PRINTS" id="PR00410">
    <property type="entry name" value="PHEHYDRXLASE"/>
</dbReference>
<dbReference type="SUPFAM" id="SSF63380">
    <property type="entry name" value="Riboflavin synthase domain-like"/>
    <property type="match status" value="1"/>
</dbReference>
<evidence type="ECO:0000313" key="6">
    <source>
        <dbReference type="Proteomes" id="UP000021315"/>
    </source>
</evidence>
<keyword evidence="2" id="KW-0408">Iron</keyword>
<keyword evidence="2" id="KW-0479">Metal-binding</keyword>
<reference evidence="5" key="1">
    <citation type="submission" date="2014-02" db="EMBL/GenBank/DDBJ databases">
        <title>Expanding our view of genomic diversity in Candidatus Accumulibacter clades.</title>
        <authorList>
            <person name="Skennerton C.T."/>
            <person name="Barr J.J."/>
            <person name="Slater F.R."/>
            <person name="Bond P.L."/>
            <person name="Tyson G.W."/>
        </authorList>
    </citation>
    <scope>NUCLEOTIDE SEQUENCE [LARGE SCALE GENOMIC DNA]</scope>
</reference>
<dbReference type="Proteomes" id="UP000021315">
    <property type="component" value="Unassembled WGS sequence"/>
</dbReference>
<dbReference type="SUPFAM" id="SSF54292">
    <property type="entry name" value="2Fe-2S ferredoxin-like"/>
    <property type="match status" value="1"/>
</dbReference>
<name>A0A080MBJ0_9PROT</name>
<dbReference type="EMBL" id="JDST02000005">
    <property type="protein sequence ID" value="KFB78336.1"/>
    <property type="molecule type" value="Genomic_DNA"/>
</dbReference>
<accession>A0A080MBJ0</accession>
<dbReference type="GO" id="GO:0018662">
    <property type="term" value="F:phenol 2-monooxygenase activity"/>
    <property type="evidence" value="ECO:0007669"/>
    <property type="project" value="UniProtKB-EC"/>
</dbReference>
<dbReference type="InterPro" id="IPR036010">
    <property type="entry name" value="2Fe-2S_ferredoxin-like_sf"/>
</dbReference>
<evidence type="ECO:0000259" key="3">
    <source>
        <dbReference type="PROSITE" id="PS51085"/>
    </source>
</evidence>
<dbReference type="InterPro" id="IPR008333">
    <property type="entry name" value="Cbr1-like_FAD-bd_dom"/>
</dbReference>
<keyword evidence="2" id="KW-0001">2Fe-2S</keyword>
<dbReference type="InterPro" id="IPR017938">
    <property type="entry name" value="Riboflavin_synthase-like_b-brl"/>
</dbReference>
<dbReference type="CDD" id="cd06187">
    <property type="entry name" value="O2ase_reductase_like"/>
    <property type="match status" value="1"/>
</dbReference>
<sequence>MAMKHIRLHPSGHIVECQEGSAVLEALEAAGYALPNNCRAGACGECKVKVLSGTFDQGFVLDMALSQQERHEGYGLMCMAKPISDELVIDWGTEDAQPKLFPPRENQEFIVVDRLMRTPRILELRLRPLASPMRYWPGQYIMLGSPQSGIPPRSYSIANAPRPDGEISLQITRVDDGVTSAWVHQHLNVGNTVTLSGPYGTFIGDPSVDAPVLCIAAGSGLAPVLALADAALRRGYSQPVTLLFSARTTHDLYESGLMAWWQAKHPGFRYIYTLTREQHEGLCGRVPQVLPSLFSDLSDFSIFIAGSPAFVEDCVSAVKALGAKPKMIHSEGYFQQQRPVVAPISHMVSLQTPIS</sequence>
<proteinExistence type="predicted"/>
<dbReference type="InterPro" id="IPR050415">
    <property type="entry name" value="MRET"/>
</dbReference>
<dbReference type="Pfam" id="PF00175">
    <property type="entry name" value="NAD_binding_1"/>
    <property type="match status" value="1"/>
</dbReference>
<dbReference type="Pfam" id="PF00111">
    <property type="entry name" value="Fer2"/>
    <property type="match status" value="1"/>
</dbReference>
<dbReference type="EC" id="1.14.13.7" evidence="5"/>
<dbReference type="InterPro" id="IPR017927">
    <property type="entry name" value="FAD-bd_FR_type"/>
</dbReference>
<dbReference type="STRING" id="1453999.AW06_000287"/>
<feature type="domain" description="2Fe-2S ferredoxin-type" evidence="3">
    <location>
        <begin position="4"/>
        <end position="95"/>
    </location>
</feature>
<gene>
    <name evidence="5" type="primary">dmpP</name>
    <name evidence="5" type="ORF">AW06_000287</name>
</gene>
<dbReference type="PROSITE" id="PS51085">
    <property type="entry name" value="2FE2S_FER_2"/>
    <property type="match status" value="1"/>
</dbReference>
<evidence type="ECO:0000313" key="5">
    <source>
        <dbReference type="EMBL" id="KFB78336.1"/>
    </source>
</evidence>